<dbReference type="InterPro" id="IPR036388">
    <property type="entry name" value="WH-like_DNA-bd_sf"/>
</dbReference>
<dbReference type="Proteomes" id="UP001071230">
    <property type="component" value="Unassembled WGS sequence"/>
</dbReference>
<dbReference type="EMBL" id="CDGJ01000078">
    <property type="protein sequence ID" value="CEJ08292.1"/>
    <property type="molecule type" value="Genomic_DNA"/>
</dbReference>
<dbReference type="InterPro" id="IPR011006">
    <property type="entry name" value="CheY-like_superfamily"/>
</dbReference>
<protein>
    <recommendedName>
        <fullName evidence="1">Stage 0 sporulation protein A homolog</fullName>
    </recommendedName>
</protein>
<evidence type="ECO:0000256" key="3">
    <source>
        <dbReference type="PROSITE-ProRule" id="PRU00169"/>
    </source>
</evidence>
<evidence type="ECO:0000256" key="1">
    <source>
        <dbReference type="ARBA" id="ARBA00018672"/>
    </source>
</evidence>
<evidence type="ECO:0000313" key="8">
    <source>
        <dbReference type="Proteomes" id="UP001071230"/>
    </source>
</evidence>
<evidence type="ECO:0000259" key="5">
    <source>
        <dbReference type="PROSITE" id="PS50921"/>
    </source>
</evidence>
<dbReference type="GO" id="GO:0000160">
    <property type="term" value="P:phosphorelay signal transduction system"/>
    <property type="evidence" value="ECO:0007669"/>
    <property type="project" value="InterPro"/>
</dbReference>
<comment type="function">
    <text evidence="2">May play the central regulatory role in sporulation. It may be an element of the effector pathway responsible for the activation of sporulation genes in response to nutritional stress. Spo0A may act in concert with spo0H (a sigma factor) to control the expression of some genes that are critical to the sporulation process.</text>
</comment>
<name>A0A8S0WPE4_9FIRM</name>
<proteinExistence type="predicted"/>
<dbReference type="PIRSF" id="PIRSF036382">
    <property type="entry name" value="RR_antiterm"/>
    <property type="match status" value="1"/>
</dbReference>
<dbReference type="Proteomes" id="UP000836597">
    <property type="component" value="Chromosome"/>
</dbReference>
<dbReference type="InterPro" id="IPR008327">
    <property type="entry name" value="Sig_transdc_resp-reg_antiterm"/>
</dbReference>
<dbReference type="KEGG" id="aacx:DEACI_2534"/>
<gene>
    <name evidence="6" type="ORF">DEACI_2534</name>
    <name evidence="7" type="ORF">DEACI_2768</name>
</gene>
<evidence type="ECO:0000256" key="2">
    <source>
        <dbReference type="ARBA" id="ARBA00024867"/>
    </source>
</evidence>
<dbReference type="PROSITE" id="PS50921">
    <property type="entry name" value="ANTAR"/>
    <property type="match status" value="1"/>
</dbReference>
<reference evidence="7" key="1">
    <citation type="submission" date="2014-11" db="EMBL/GenBank/DDBJ databases">
        <authorList>
            <person name="Hornung B.V."/>
        </authorList>
    </citation>
    <scope>NUCLEOTIDE SEQUENCE</scope>
    <source>
        <strain evidence="7">INE</strain>
    </source>
</reference>
<dbReference type="RefSeq" id="WP_240985333.1">
    <property type="nucleotide sequence ID" value="NZ_CDGJ01000078.1"/>
</dbReference>
<evidence type="ECO:0000313" key="7">
    <source>
        <dbReference type="EMBL" id="CEJ08292.1"/>
    </source>
</evidence>
<dbReference type="EMBL" id="LR746496">
    <property type="protein sequence ID" value="CAA7601864.1"/>
    <property type="molecule type" value="Genomic_DNA"/>
</dbReference>
<evidence type="ECO:0000313" key="6">
    <source>
        <dbReference type="EMBL" id="CAA7601864.1"/>
    </source>
</evidence>
<dbReference type="GO" id="GO:0003723">
    <property type="term" value="F:RNA binding"/>
    <property type="evidence" value="ECO:0007669"/>
    <property type="project" value="InterPro"/>
</dbReference>
<organism evidence="6">
    <name type="scientific">Acididesulfobacillus acetoxydans</name>
    <dbReference type="NCBI Taxonomy" id="1561005"/>
    <lineage>
        <taxon>Bacteria</taxon>
        <taxon>Bacillati</taxon>
        <taxon>Bacillota</taxon>
        <taxon>Clostridia</taxon>
        <taxon>Eubacteriales</taxon>
        <taxon>Peptococcaceae</taxon>
        <taxon>Acididesulfobacillus</taxon>
    </lineage>
</organism>
<dbReference type="SMART" id="SM01012">
    <property type="entry name" value="ANTAR"/>
    <property type="match status" value="1"/>
</dbReference>
<keyword evidence="8" id="KW-1185">Reference proteome</keyword>
<feature type="domain" description="Response regulatory" evidence="4">
    <location>
        <begin position="3"/>
        <end position="117"/>
    </location>
</feature>
<dbReference type="Pfam" id="PF03861">
    <property type="entry name" value="ANTAR"/>
    <property type="match status" value="1"/>
</dbReference>
<dbReference type="InterPro" id="IPR005561">
    <property type="entry name" value="ANTAR"/>
</dbReference>
<dbReference type="Gene3D" id="3.40.50.2300">
    <property type="match status" value="1"/>
</dbReference>
<reference evidence="6" key="2">
    <citation type="submission" date="2020-01" db="EMBL/GenBank/DDBJ databases">
        <authorList>
            <person name="Hornung B."/>
        </authorList>
    </citation>
    <scope>NUCLEOTIDE SEQUENCE</scope>
    <source>
        <strain evidence="6">PacBioINE</strain>
    </source>
</reference>
<dbReference type="PROSITE" id="PS50110">
    <property type="entry name" value="RESPONSE_REGULATORY"/>
    <property type="match status" value="1"/>
</dbReference>
<dbReference type="AlphaFoldDB" id="A0A8S0WPE4"/>
<dbReference type="Gene3D" id="1.10.10.10">
    <property type="entry name" value="Winged helix-like DNA-binding domain superfamily/Winged helix DNA-binding domain"/>
    <property type="match status" value="1"/>
</dbReference>
<dbReference type="InterPro" id="IPR001789">
    <property type="entry name" value="Sig_transdc_resp-reg_receiver"/>
</dbReference>
<feature type="domain" description="ANTAR" evidence="5">
    <location>
        <begin position="123"/>
        <end position="184"/>
    </location>
</feature>
<comment type="caution">
    <text evidence="3">Lacks conserved residue(s) required for the propagation of feature annotation.</text>
</comment>
<sequence length="192" mass="21702">MKRTIVAINDPAMIQEIKSLLALVDYQGLAFTGNGMEALRLLHRFEPDLMIIGRNLSGLNSSDLLQTLLSLHLCPTMVVLDADEHTLLAQVVKAGPHQVVFYPLRAVDFGAAVLLAEERFKQERESADRVRHLEDELKARKLIYQALLRLIQALGWDEEKAYTLLRSEAMAQRRSIRSLALDIIKGNWFPDA</sequence>
<evidence type="ECO:0000259" key="4">
    <source>
        <dbReference type="PROSITE" id="PS50110"/>
    </source>
</evidence>
<accession>A0A8S0WPE4</accession>
<dbReference type="SUPFAM" id="SSF52172">
    <property type="entry name" value="CheY-like"/>
    <property type="match status" value="1"/>
</dbReference>